<dbReference type="PANTHER" id="PTHR42760:SF40">
    <property type="entry name" value="3-OXOACYL-[ACYL-CARRIER-PROTEIN] REDUCTASE, CHLOROPLASTIC"/>
    <property type="match status" value="1"/>
</dbReference>
<dbReference type="Pfam" id="PF13561">
    <property type="entry name" value="adh_short_C2"/>
    <property type="match status" value="1"/>
</dbReference>
<dbReference type="InterPro" id="IPR002347">
    <property type="entry name" value="SDR_fam"/>
</dbReference>
<dbReference type="EMBL" id="UFSM01000001">
    <property type="protein sequence ID" value="SUU89922.1"/>
    <property type="molecule type" value="Genomic_DNA"/>
</dbReference>
<proteinExistence type="inferred from homology"/>
<dbReference type="Gene3D" id="3.40.50.720">
    <property type="entry name" value="NAD(P)-binding Rossmann-like Domain"/>
    <property type="match status" value="1"/>
</dbReference>
<dbReference type="SUPFAM" id="SSF51735">
    <property type="entry name" value="NAD(P)-binding Rossmann-fold domains"/>
    <property type="match status" value="1"/>
</dbReference>
<dbReference type="InterPro" id="IPR036291">
    <property type="entry name" value="NAD(P)-bd_dom_sf"/>
</dbReference>
<evidence type="ECO:0000256" key="1">
    <source>
        <dbReference type="ARBA" id="ARBA00006484"/>
    </source>
</evidence>
<dbReference type="GO" id="GO:0004316">
    <property type="term" value="F:3-oxoacyl-[acyl-carrier-protein] reductase (NADPH) activity"/>
    <property type="evidence" value="ECO:0007669"/>
    <property type="project" value="UniProtKB-EC"/>
</dbReference>
<dbReference type="RefSeq" id="WP_245432013.1">
    <property type="nucleotide sequence ID" value="NZ_BAAAVY010000002.1"/>
</dbReference>
<name>A0A380WNN0_AMIAI</name>
<dbReference type="PRINTS" id="PR00080">
    <property type="entry name" value="SDRFAMILY"/>
</dbReference>
<dbReference type="FunFam" id="3.40.50.720:FF:000084">
    <property type="entry name" value="Short-chain dehydrogenase reductase"/>
    <property type="match status" value="1"/>
</dbReference>
<organism evidence="2 3">
    <name type="scientific">Aminobacter aminovorans</name>
    <name type="common">Chelatobacter heintzii</name>
    <dbReference type="NCBI Taxonomy" id="83263"/>
    <lineage>
        <taxon>Bacteria</taxon>
        <taxon>Pseudomonadati</taxon>
        <taxon>Pseudomonadota</taxon>
        <taxon>Alphaproteobacteria</taxon>
        <taxon>Hyphomicrobiales</taxon>
        <taxon>Phyllobacteriaceae</taxon>
        <taxon>Aminobacter</taxon>
    </lineage>
</organism>
<accession>A0A380WNN0</accession>
<dbReference type="PANTHER" id="PTHR42760">
    <property type="entry name" value="SHORT-CHAIN DEHYDROGENASES/REDUCTASES FAMILY MEMBER"/>
    <property type="match status" value="1"/>
</dbReference>
<protein>
    <submittedName>
        <fullName evidence="2">3-oxoacyl-[acyl-carrier-protein] reductase FabG</fullName>
        <ecNumber evidence="2">1.1.1.100</ecNumber>
    </submittedName>
</protein>
<sequence length="286" mass="30258">MTDTSLAGMANSLLGKVTLISGGGAGIGRAIALALGRCGAVIVVAEKDKGRADKVRAELDAAGVCNIVVCADVTNADAVDQVVALVRDGFGRLDVLVNNVGDFLGVHKPFAETTRVEWNALYGVNLEHIFLVTHAALPLLRQGENASIINISTIEAFRGIPNFAVYSAFKTAITGFTKSLALELAPENIRVNAIAPETTETEQIQILNWIPEEHQHMVKRWMPLGRYGQPDDAAGAALFLASPLSSWITGTTINLDGGALAAGGWRQTADGTWTNRPVITGHAHKG</sequence>
<comment type="similarity">
    <text evidence="1">Belongs to the short-chain dehydrogenases/reductases (SDR) family.</text>
</comment>
<keyword evidence="2" id="KW-0560">Oxidoreductase</keyword>
<dbReference type="EC" id="1.1.1.100" evidence="2"/>
<dbReference type="Proteomes" id="UP000254701">
    <property type="component" value="Unassembled WGS sequence"/>
</dbReference>
<evidence type="ECO:0000313" key="2">
    <source>
        <dbReference type="EMBL" id="SUU89922.1"/>
    </source>
</evidence>
<evidence type="ECO:0000313" key="3">
    <source>
        <dbReference type="Proteomes" id="UP000254701"/>
    </source>
</evidence>
<dbReference type="PRINTS" id="PR00081">
    <property type="entry name" value="GDHRDH"/>
</dbReference>
<dbReference type="GO" id="GO:0030497">
    <property type="term" value="P:fatty acid elongation"/>
    <property type="evidence" value="ECO:0007669"/>
    <property type="project" value="TreeGrafter"/>
</dbReference>
<dbReference type="AlphaFoldDB" id="A0A380WNN0"/>
<gene>
    <name evidence="2" type="primary">fabG_16</name>
    <name evidence="2" type="ORF">NCTC10684_03165</name>
</gene>
<reference evidence="2 3" key="1">
    <citation type="submission" date="2018-06" db="EMBL/GenBank/DDBJ databases">
        <authorList>
            <consortium name="Pathogen Informatics"/>
            <person name="Doyle S."/>
        </authorList>
    </citation>
    <scope>NUCLEOTIDE SEQUENCE [LARGE SCALE GENOMIC DNA]</scope>
    <source>
        <strain evidence="2 3">NCTC10684</strain>
    </source>
</reference>
<dbReference type="CDD" id="cd05233">
    <property type="entry name" value="SDR_c"/>
    <property type="match status" value="1"/>
</dbReference>